<accession>A0A330LN00</accession>
<reference evidence="2" key="1">
    <citation type="submission" date="2018-05" db="EMBL/GenBank/DDBJ databases">
        <authorList>
            <person name="Cea G.-C."/>
            <person name="William W."/>
        </authorList>
    </citation>
    <scope>NUCLEOTIDE SEQUENCE [LARGE SCALE GENOMIC DNA]</scope>
    <source>
        <strain evidence="2">DB21MT 5</strain>
    </source>
</reference>
<dbReference type="EMBL" id="LS483250">
    <property type="protein sequence ID" value="SQD77228.1"/>
    <property type="molecule type" value="Genomic_DNA"/>
</dbReference>
<evidence type="ECO:0000313" key="1">
    <source>
        <dbReference type="EMBL" id="SQD77228.1"/>
    </source>
</evidence>
<sequence length="38" mass="4142">MHNSGCPTNLLEIEVIETASISNMITLIDNIRAVKNSV</sequence>
<dbReference type="Proteomes" id="UP000250163">
    <property type="component" value="Chromosome MORIYA"/>
</dbReference>
<dbReference type="AlphaFoldDB" id="A0A330LN00"/>
<gene>
    <name evidence="1" type="ORF">MORIYA_0750</name>
</gene>
<keyword evidence="2" id="KW-1185">Reference proteome</keyword>
<dbReference type="KEGG" id="mya:MORIYA_0750"/>
<name>A0A330LN00_9GAMM</name>
<proteinExistence type="predicted"/>
<organism evidence="1 2">
    <name type="scientific">Moritella yayanosii</name>
    <dbReference type="NCBI Taxonomy" id="69539"/>
    <lineage>
        <taxon>Bacteria</taxon>
        <taxon>Pseudomonadati</taxon>
        <taxon>Pseudomonadota</taxon>
        <taxon>Gammaproteobacteria</taxon>
        <taxon>Alteromonadales</taxon>
        <taxon>Moritellaceae</taxon>
        <taxon>Moritella</taxon>
    </lineage>
</organism>
<protein>
    <submittedName>
        <fullName evidence="1">Uncharacterized protein</fullName>
    </submittedName>
</protein>
<evidence type="ECO:0000313" key="2">
    <source>
        <dbReference type="Proteomes" id="UP000250163"/>
    </source>
</evidence>